<dbReference type="RefSeq" id="WP_315946234.1">
    <property type="nucleotide sequence ID" value="NZ_JAWCUA010000003.1"/>
</dbReference>
<accession>A0ABU3QYL8</accession>
<dbReference type="Pfam" id="PF14117">
    <property type="entry name" value="DUF4287"/>
    <property type="match status" value="1"/>
</dbReference>
<gene>
    <name evidence="2" type="ORF">RT723_05775</name>
</gene>
<evidence type="ECO:0000313" key="2">
    <source>
        <dbReference type="EMBL" id="MDU0112518.1"/>
    </source>
</evidence>
<evidence type="ECO:0000313" key="3">
    <source>
        <dbReference type="Proteomes" id="UP001257914"/>
    </source>
</evidence>
<keyword evidence="3" id="KW-1185">Reference proteome</keyword>
<dbReference type="InterPro" id="IPR043714">
    <property type="entry name" value="DUF5655"/>
</dbReference>
<proteinExistence type="predicted"/>
<protein>
    <submittedName>
        <fullName evidence="2">DUF5655 domain-containing protein</fullName>
    </submittedName>
</protein>
<comment type="caution">
    <text evidence="2">The sequence shown here is derived from an EMBL/GenBank/DDBJ whole genome shotgun (WGS) entry which is preliminary data.</text>
</comment>
<sequence>MEKALETMINNMPEKTGKSLDQWMEILASKRFEKHSHAVTFLKTEHQVTHGFANTIVTLFQNQSSDQEITSEHLISDQYTGKESLLPLYEKLIDIVNQFGNDVVITAKKASVSIIRKNQFALIKPATKSRIDLGLKLKGIEVQGKLENSGPFGTMCTHRIQLKSLTDIDEEVKKWLILAYQKSV</sequence>
<organism evidence="2 3">
    <name type="scientific">Psychrosphaera aquimarina</name>
    <dbReference type="NCBI Taxonomy" id="2044854"/>
    <lineage>
        <taxon>Bacteria</taxon>
        <taxon>Pseudomonadati</taxon>
        <taxon>Pseudomonadota</taxon>
        <taxon>Gammaproteobacteria</taxon>
        <taxon>Alteromonadales</taxon>
        <taxon>Pseudoalteromonadaceae</taxon>
        <taxon>Psychrosphaera</taxon>
    </lineage>
</organism>
<name>A0ABU3QYL8_9GAMM</name>
<feature type="domain" description="DUF5655" evidence="1">
    <location>
        <begin position="76"/>
        <end position="181"/>
    </location>
</feature>
<dbReference type="InterPro" id="IPR025629">
    <property type="entry name" value="DUF4287"/>
</dbReference>
<dbReference type="EMBL" id="JAWCUA010000003">
    <property type="protein sequence ID" value="MDU0112518.1"/>
    <property type="molecule type" value="Genomic_DNA"/>
</dbReference>
<reference evidence="2 3" key="1">
    <citation type="submission" date="2023-10" db="EMBL/GenBank/DDBJ databases">
        <title>Psychrosphaera aquimaarina strain SW33 isolated from seawater.</title>
        <authorList>
            <person name="Bayburt H."/>
            <person name="Kim J.M."/>
            <person name="Choi B.J."/>
            <person name="Jeon C.O."/>
        </authorList>
    </citation>
    <scope>NUCLEOTIDE SEQUENCE [LARGE SCALE GENOMIC DNA]</scope>
    <source>
        <strain evidence="2 3">KCTC 52743</strain>
    </source>
</reference>
<dbReference type="Proteomes" id="UP001257914">
    <property type="component" value="Unassembled WGS sequence"/>
</dbReference>
<dbReference type="Pfam" id="PF18899">
    <property type="entry name" value="DUF5655"/>
    <property type="match status" value="1"/>
</dbReference>
<evidence type="ECO:0000259" key="1">
    <source>
        <dbReference type="Pfam" id="PF18899"/>
    </source>
</evidence>